<dbReference type="GeneID" id="63682198"/>
<dbReference type="HOGENOM" id="CLU_2759469_0_0_1"/>
<dbReference type="AlphaFoldDB" id="A0A0C2F250"/>
<evidence type="ECO:0000313" key="1">
    <source>
        <dbReference type="EMBL" id="KIH93004.1"/>
    </source>
</evidence>
<organism evidence="1 2">
    <name type="scientific">Sporothrix brasiliensis 5110</name>
    <dbReference type="NCBI Taxonomy" id="1398154"/>
    <lineage>
        <taxon>Eukaryota</taxon>
        <taxon>Fungi</taxon>
        <taxon>Dikarya</taxon>
        <taxon>Ascomycota</taxon>
        <taxon>Pezizomycotina</taxon>
        <taxon>Sordariomycetes</taxon>
        <taxon>Sordariomycetidae</taxon>
        <taxon>Ophiostomatales</taxon>
        <taxon>Ophiostomataceae</taxon>
        <taxon>Sporothrix</taxon>
    </lineage>
</organism>
<dbReference type="VEuPathDB" id="FungiDB:SPBR_09151"/>
<reference evidence="1 2" key="1">
    <citation type="journal article" date="2014" name="BMC Genomics">
        <title>Comparative genomics of the major fungal agents of human and animal Sporotrichosis: Sporothrix schenckii and Sporothrix brasiliensis.</title>
        <authorList>
            <person name="Teixeira M.M."/>
            <person name="de Almeida L.G."/>
            <person name="Kubitschek-Barreira P."/>
            <person name="Alves F.L."/>
            <person name="Kioshima E.S."/>
            <person name="Abadio A.K."/>
            <person name="Fernandes L."/>
            <person name="Derengowski L.S."/>
            <person name="Ferreira K.S."/>
            <person name="Souza R.C."/>
            <person name="Ruiz J.C."/>
            <person name="de Andrade N.C."/>
            <person name="Paes H.C."/>
            <person name="Nicola A.M."/>
            <person name="Albuquerque P."/>
            <person name="Gerber A.L."/>
            <person name="Martins V.P."/>
            <person name="Peconick L.D."/>
            <person name="Neto A.V."/>
            <person name="Chaucanez C.B."/>
            <person name="Silva P.A."/>
            <person name="Cunha O.L."/>
            <person name="de Oliveira F.F."/>
            <person name="dos Santos T.C."/>
            <person name="Barros A.L."/>
            <person name="Soares M.A."/>
            <person name="de Oliveira L.M."/>
            <person name="Marini M.M."/>
            <person name="Villalobos-Duno H."/>
            <person name="Cunha M.M."/>
            <person name="de Hoog S."/>
            <person name="da Silveira J.F."/>
            <person name="Henrissat B."/>
            <person name="Nino-Vega G.A."/>
            <person name="Cisalpino P.S."/>
            <person name="Mora-Montes H.M."/>
            <person name="Almeida S.R."/>
            <person name="Stajich J.E."/>
            <person name="Lopes-Bezerra L.M."/>
            <person name="Vasconcelos A.T."/>
            <person name="Felipe M.S."/>
        </authorList>
    </citation>
    <scope>NUCLEOTIDE SEQUENCE [LARGE SCALE GENOMIC DNA]</scope>
    <source>
        <strain evidence="1 2">5110</strain>
    </source>
</reference>
<proteinExistence type="predicted"/>
<evidence type="ECO:0000313" key="2">
    <source>
        <dbReference type="Proteomes" id="UP000031575"/>
    </source>
</evidence>
<protein>
    <submittedName>
        <fullName evidence="1">Uncharacterized protein</fullName>
    </submittedName>
</protein>
<dbReference type="Proteomes" id="UP000031575">
    <property type="component" value="Unassembled WGS sequence"/>
</dbReference>
<dbReference type="RefSeq" id="XP_040621014.1">
    <property type="nucleotide sequence ID" value="XM_040767277.1"/>
</dbReference>
<sequence>MRRRRCGHYTVRTAGDTANTGPEPGCVGTGVAELAGPKSTTAKTCTDAAAKAFKRRLCLGPQLPHDLDQR</sequence>
<keyword evidence="2" id="KW-1185">Reference proteome</keyword>
<gene>
    <name evidence="1" type="ORF">SPBR_09151</name>
</gene>
<comment type="caution">
    <text evidence="1">The sequence shown here is derived from an EMBL/GenBank/DDBJ whole genome shotgun (WGS) entry which is preliminary data.</text>
</comment>
<accession>A0A0C2F250</accession>
<dbReference type="EMBL" id="AWTV01000006">
    <property type="protein sequence ID" value="KIH93004.1"/>
    <property type="molecule type" value="Genomic_DNA"/>
</dbReference>
<name>A0A0C2F250_9PEZI</name>